<sequence length="125" mass="14402">MNNISDAEWKVMRVLWDRSPMSGGEIAERLERETDWNPKTIHTLLRRLVAKGAVTAKKEKTYYAYYAAVSEQECVREETASFLEKCFNGSVNLLLKNFIGNDSLTEKDIDALQAFLDAQKKRRPE</sequence>
<dbReference type="OrthoDB" id="9795583at2"/>
<dbReference type="GO" id="GO:0003677">
    <property type="term" value="F:DNA binding"/>
    <property type="evidence" value="ECO:0007669"/>
    <property type="project" value="UniProtKB-KW"/>
</dbReference>
<dbReference type="GO" id="GO:0045892">
    <property type="term" value="P:negative regulation of DNA-templated transcription"/>
    <property type="evidence" value="ECO:0007669"/>
    <property type="project" value="InterPro"/>
</dbReference>
<reference evidence="5 6" key="1">
    <citation type="submission" date="2016-11" db="EMBL/GenBank/DDBJ databases">
        <authorList>
            <person name="Jaros S."/>
            <person name="Januszkiewicz K."/>
            <person name="Wedrychowicz H."/>
        </authorList>
    </citation>
    <scope>NUCLEOTIDE SEQUENCE [LARGE SCALE GENOMIC DNA]</scope>
    <source>
        <strain evidence="5 6">DSM 10068</strain>
    </source>
</reference>
<accession>A0A1M5YWG0</accession>
<comment type="similarity">
    <text evidence="1">Belongs to the BlaI transcriptional regulatory family.</text>
</comment>
<dbReference type="Pfam" id="PF03965">
    <property type="entry name" value="Penicillinase_R"/>
    <property type="match status" value="1"/>
</dbReference>
<dbReference type="RefSeq" id="WP_073080454.1">
    <property type="nucleotide sequence ID" value="NZ_FQXV01000011.1"/>
</dbReference>
<proteinExistence type="inferred from homology"/>
<keyword evidence="3" id="KW-0238">DNA-binding</keyword>
<evidence type="ECO:0000256" key="4">
    <source>
        <dbReference type="ARBA" id="ARBA00023163"/>
    </source>
</evidence>
<organism evidence="5 6">
    <name type="scientific">Sporobacter termitidis DSM 10068</name>
    <dbReference type="NCBI Taxonomy" id="1123282"/>
    <lineage>
        <taxon>Bacteria</taxon>
        <taxon>Bacillati</taxon>
        <taxon>Bacillota</taxon>
        <taxon>Clostridia</taxon>
        <taxon>Eubacteriales</taxon>
        <taxon>Oscillospiraceae</taxon>
        <taxon>Sporobacter</taxon>
    </lineage>
</organism>
<dbReference type="AlphaFoldDB" id="A0A1M5YWG0"/>
<evidence type="ECO:0000313" key="6">
    <source>
        <dbReference type="Proteomes" id="UP000183995"/>
    </source>
</evidence>
<dbReference type="EMBL" id="FQXV01000011">
    <property type="protein sequence ID" value="SHI16371.1"/>
    <property type="molecule type" value="Genomic_DNA"/>
</dbReference>
<evidence type="ECO:0000256" key="1">
    <source>
        <dbReference type="ARBA" id="ARBA00011046"/>
    </source>
</evidence>
<keyword evidence="6" id="KW-1185">Reference proteome</keyword>
<evidence type="ECO:0000313" key="5">
    <source>
        <dbReference type="EMBL" id="SHI16371.1"/>
    </source>
</evidence>
<dbReference type="InterPro" id="IPR036388">
    <property type="entry name" value="WH-like_DNA-bd_sf"/>
</dbReference>
<dbReference type="InterPro" id="IPR036390">
    <property type="entry name" value="WH_DNA-bd_sf"/>
</dbReference>
<dbReference type="PIRSF" id="PIRSF019455">
    <property type="entry name" value="CopR_AtkY"/>
    <property type="match status" value="1"/>
</dbReference>
<dbReference type="Proteomes" id="UP000183995">
    <property type="component" value="Unassembled WGS sequence"/>
</dbReference>
<dbReference type="InterPro" id="IPR005650">
    <property type="entry name" value="BlaI_family"/>
</dbReference>
<keyword evidence="4" id="KW-0804">Transcription</keyword>
<dbReference type="Gene3D" id="1.10.10.10">
    <property type="entry name" value="Winged helix-like DNA-binding domain superfamily/Winged helix DNA-binding domain"/>
    <property type="match status" value="1"/>
</dbReference>
<name>A0A1M5YWG0_9FIRM</name>
<evidence type="ECO:0000256" key="3">
    <source>
        <dbReference type="ARBA" id="ARBA00023125"/>
    </source>
</evidence>
<keyword evidence="2" id="KW-0805">Transcription regulation</keyword>
<gene>
    <name evidence="5" type="ORF">SAMN02745823_02923</name>
</gene>
<dbReference type="Gene3D" id="1.10.4040.10">
    <property type="entry name" value="Penicillinase repressor domain"/>
    <property type="match status" value="1"/>
</dbReference>
<evidence type="ECO:0000256" key="2">
    <source>
        <dbReference type="ARBA" id="ARBA00023015"/>
    </source>
</evidence>
<protein>
    <submittedName>
        <fullName evidence="5">BlaI family transcriptional regulator, penicillinase repressor</fullName>
    </submittedName>
</protein>
<dbReference type="STRING" id="1123282.SAMN02745823_02923"/>
<dbReference type="SUPFAM" id="SSF46785">
    <property type="entry name" value="Winged helix' DNA-binding domain"/>
    <property type="match status" value="1"/>
</dbReference>